<evidence type="ECO:0000256" key="2">
    <source>
        <dbReference type="ARBA" id="ARBA00023136"/>
    </source>
</evidence>
<dbReference type="EMBL" id="JARBDR010000328">
    <property type="protein sequence ID" value="KAJ8316456.1"/>
    <property type="molecule type" value="Genomic_DNA"/>
</dbReference>
<dbReference type="InterPro" id="IPR036179">
    <property type="entry name" value="Ig-like_dom_sf"/>
</dbReference>
<comment type="caution">
    <text evidence="8">The sequence shown here is derived from an EMBL/GenBank/DDBJ whole genome shotgun (WGS) entry which is preliminary data.</text>
</comment>
<feature type="signal peptide" evidence="6">
    <location>
        <begin position="1"/>
        <end position="25"/>
    </location>
</feature>
<keyword evidence="5" id="KW-0393">Immunoglobulin domain</keyword>
<evidence type="ECO:0000256" key="5">
    <source>
        <dbReference type="ARBA" id="ARBA00023319"/>
    </source>
</evidence>
<dbReference type="InterPro" id="IPR003599">
    <property type="entry name" value="Ig_sub"/>
</dbReference>
<dbReference type="PANTHER" id="PTHR11640:SF164">
    <property type="entry name" value="MAM DOMAIN-CONTAINING GLYCOSYLPHOSPHATIDYLINOSITOL ANCHOR PROTEIN 1"/>
    <property type="match status" value="1"/>
</dbReference>
<sequence>MAFSLGTILTIMVLLTCVIKGSSDAGNWTITPSDTFAIAEKDFNLTCKTGYHATDFFSWYRNGDLIRHYTTNCEYKLTNQNLKYDFHCTSMTTFTVVIPATVIDDEHGSQWYCSGDKSVKPIVVNVLYEPDRNLTLTGYDGSILRPEQNLTLFCHSNGGRPLANLSWSCGGTPMQGLNYNSSNSKLSLRLNESLSGQECTCTAMHPIWETPVEINTFPLQVYYASNEAPLITGYESFQGLREGERLNLTCTVLGGYPIPSLSWICGDMVMDTLNKSTEGIARIVLPLSINRTFHEQQCVCNGSSPANYSGTSNVSFIVSYPPTVTFISKKRQFQNGTNYIIFCKVDEGNPTNYDIRWSQVFANTVVRTNTDLSNLLSNNRHNLTLKGISYRDIGEYRCSVHNNVTDLHGILLQTKNVSIERNFSAVFASSKVFQAIYGRIFDVKIPFYCQPPVKRIGDLIWLKKDKNETLNDYKSNLTFTFEPTAMLIPFYKKHVRVDGQVAVMMMKVTSYTLEGKYELRVRNMESVYESFEFEIKVKDQTKDDTFVEGTKQKDDVEIIIGCVVAGKKDNKGK</sequence>
<dbReference type="InterPro" id="IPR007110">
    <property type="entry name" value="Ig-like_dom"/>
</dbReference>
<comment type="subcellular location">
    <subcellularLocation>
        <location evidence="1">Membrane</location>
        <topology evidence="1">Single-pass type I membrane protein</topology>
    </subcellularLocation>
</comment>
<evidence type="ECO:0000256" key="4">
    <source>
        <dbReference type="ARBA" id="ARBA00023180"/>
    </source>
</evidence>
<dbReference type="PANTHER" id="PTHR11640">
    <property type="entry name" value="NEPHRIN"/>
    <property type="match status" value="1"/>
</dbReference>
<dbReference type="Pfam" id="PF13927">
    <property type="entry name" value="Ig_3"/>
    <property type="match status" value="1"/>
</dbReference>
<dbReference type="InterPro" id="IPR051275">
    <property type="entry name" value="Cell_adhesion_signaling"/>
</dbReference>
<accession>A0ABQ9FIH6</accession>
<gene>
    <name evidence="8" type="ORF">KUTeg_006470</name>
</gene>
<organism evidence="8 9">
    <name type="scientific">Tegillarca granosa</name>
    <name type="common">Malaysian cockle</name>
    <name type="synonym">Anadara granosa</name>
    <dbReference type="NCBI Taxonomy" id="220873"/>
    <lineage>
        <taxon>Eukaryota</taxon>
        <taxon>Metazoa</taxon>
        <taxon>Spiralia</taxon>
        <taxon>Lophotrochozoa</taxon>
        <taxon>Mollusca</taxon>
        <taxon>Bivalvia</taxon>
        <taxon>Autobranchia</taxon>
        <taxon>Pteriomorphia</taxon>
        <taxon>Arcoida</taxon>
        <taxon>Arcoidea</taxon>
        <taxon>Arcidae</taxon>
        <taxon>Tegillarca</taxon>
    </lineage>
</organism>
<keyword evidence="2" id="KW-0472">Membrane</keyword>
<protein>
    <recommendedName>
        <fullName evidence="7">Ig-like domain-containing protein</fullName>
    </recommendedName>
</protein>
<evidence type="ECO:0000256" key="6">
    <source>
        <dbReference type="SAM" id="SignalP"/>
    </source>
</evidence>
<keyword evidence="9" id="KW-1185">Reference proteome</keyword>
<evidence type="ECO:0000313" key="9">
    <source>
        <dbReference type="Proteomes" id="UP001217089"/>
    </source>
</evidence>
<proteinExistence type="predicted"/>
<keyword evidence="3" id="KW-1015">Disulfide bond</keyword>
<dbReference type="InterPro" id="IPR013783">
    <property type="entry name" value="Ig-like_fold"/>
</dbReference>
<dbReference type="CDD" id="cd00096">
    <property type="entry name" value="Ig"/>
    <property type="match status" value="1"/>
</dbReference>
<evidence type="ECO:0000256" key="1">
    <source>
        <dbReference type="ARBA" id="ARBA00004479"/>
    </source>
</evidence>
<feature type="domain" description="Ig-like" evidence="7">
    <location>
        <begin position="322"/>
        <end position="418"/>
    </location>
</feature>
<feature type="domain" description="Ig-like" evidence="7">
    <location>
        <begin position="121"/>
        <end position="215"/>
    </location>
</feature>
<keyword evidence="4" id="KW-0325">Glycoprotein</keyword>
<evidence type="ECO:0000256" key="3">
    <source>
        <dbReference type="ARBA" id="ARBA00023157"/>
    </source>
</evidence>
<dbReference type="PROSITE" id="PS50835">
    <property type="entry name" value="IG_LIKE"/>
    <property type="match status" value="3"/>
</dbReference>
<feature type="domain" description="Ig-like" evidence="7">
    <location>
        <begin position="229"/>
        <end position="263"/>
    </location>
</feature>
<evidence type="ECO:0000259" key="7">
    <source>
        <dbReference type="PROSITE" id="PS50835"/>
    </source>
</evidence>
<dbReference type="SUPFAM" id="SSF48726">
    <property type="entry name" value="Immunoglobulin"/>
    <property type="match status" value="4"/>
</dbReference>
<evidence type="ECO:0000313" key="8">
    <source>
        <dbReference type="EMBL" id="KAJ8316456.1"/>
    </source>
</evidence>
<dbReference type="Proteomes" id="UP001217089">
    <property type="component" value="Unassembled WGS sequence"/>
</dbReference>
<reference evidence="8 9" key="1">
    <citation type="submission" date="2022-12" db="EMBL/GenBank/DDBJ databases">
        <title>Chromosome-level genome of Tegillarca granosa.</title>
        <authorList>
            <person name="Kim J."/>
        </authorList>
    </citation>
    <scope>NUCLEOTIDE SEQUENCE [LARGE SCALE GENOMIC DNA]</scope>
    <source>
        <strain evidence="8">Teg-2019</strain>
        <tissue evidence="8">Adductor muscle</tissue>
    </source>
</reference>
<feature type="chain" id="PRO_5045201014" description="Ig-like domain-containing protein" evidence="6">
    <location>
        <begin position="26"/>
        <end position="573"/>
    </location>
</feature>
<name>A0ABQ9FIH6_TEGGR</name>
<dbReference type="Gene3D" id="2.60.40.10">
    <property type="entry name" value="Immunoglobulins"/>
    <property type="match status" value="3"/>
</dbReference>
<dbReference type="SMART" id="SM00409">
    <property type="entry name" value="IG"/>
    <property type="match status" value="1"/>
</dbReference>
<keyword evidence="6" id="KW-0732">Signal</keyword>